<gene>
    <name evidence="1" type="ORF">VitviT2T_015565</name>
</gene>
<dbReference type="InterPro" id="IPR011042">
    <property type="entry name" value="6-blade_b-propeller_TolB-like"/>
</dbReference>
<dbReference type="PANTHER" id="PTHR10426">
    <property type="entry name" value="STRICTOSIDINE SYNTHASE-RELATED"/>
    <property type="match status" value="1"/>
</dbReference>
<name>A0ABY9CQJ1_VITVI</name>
<evidence type="ECO:0000313" key="2">
    <source>
        <dbReference type="Proteomes" id="UP001227230"/>
    </source>
</evidence>
<proteinExistence type="predicted"/>
<reference evidence="1 2" key="1">
    <citation type="journal article" date="2023" name="Hortic Res">
        <title>The complete reference genome for grapevine (Vitis vinifera L.) genetics and breeding.</title>
        <authorList>
            <person name="Shi X."/>
            <person name="Cao S."/>
            <person name="Wang X."/>
            <person name="Huang S."/>
            <person name="Wang Y."/>
            <person name="Liu Z."/>
            <person name="Liu W."/>
            <person name="Leng X."/>
            <person name="Peng Y."/>
            <person name="Wang N."/>
            <person name="Wang Y."/>
            <person name="Ma Z."/>
            <person name="Xu X."/>
            <person name="Zhang F."/>
            <person name="Xue H."/>
            <person name="Zhong H."/>
            <person name="Wang Y."/>
            <person name="Zhang K."/>
            <person name="Velt A."/>
            <person name="Avia K."/>
            <person name="Holtgrawe D."/>
            <person name="Grimplet J."/>
            <person name="Matus J.T."/>
            <person name="Ware D."/>
            <person name="Wu X."/>
            <person name="Wang H."/>
            <person name="Liu C."/>
            <person name="Fang Y."/>
            <person name="Rustenholz C."/>
            <person name="Cheng Z."/>
            <person name="Xiao H."/>
            <person name="Zhou Y."/>
        </authorList>
    </citation>
    <scope>NUCLEOTIDE SEQUENCE [LARGE SCALE GENOMIC DNA]</scope>
    <source>
        <strain evidence="2">cv. Pinot noir / PN40024</strain>
        <tissue evidence="1">Leaf</tissue>
    </source>
</reference>
<keyword evidence="2" id="KW-1185">Reference proteome</keyword>
<organism evidence="1 2">
    <name type="scientific">Vitis vinifera</name>
    <name type="common">Grape</name>
    <dbReference type="NCBI Taxonomy" id="29760"/>
    <lineage>
        <taxon>Eukaryota</taxon>
        <taxon>Viridiplantae</taxon>
        <taxon>Streptophyta</taxon>
        <taxon>Embryophyta</taxon>
        <taxon>Tracheophyta</taxon>
        <taxon>Spermatophyta</taxon>
        <taxon>Magnoliopsida</taxon>
        <taxon>eudicotyledons</taxon>
        <taxon>Gunneridae</taxon>
        <taxon>Pentapetalae</taxon>
        <taxon>rosids</taxon>
        <taxon>Vitales</taxon>
        <taxon>Vitaceae</taxon>
        <taxon>Viteae</taxon>
        <taxon>Vitis</taxon>
    </lineage>
</organism>
<dbReference type="EMBL" id="CP126657">
    <property type="protein sequence ID" value="WJZ96923.1"/>
    <property type="molecule type" value="Genomic_DNA"/>
</dbReference>
<protein>
    <submittedName>
        <fullName evidence="1">Uncharacterized protein</fullName>
    </submittedName>
</protein>
<dbReference type="Gene3D" id="2.120.10.30">
    <property type="entry name" value="TolB, C-terminal domain"/>
    <property type="match status" value="1"/>
</dbReference>
<accession>A0ABY9CQJ1</accession>
<dbReference type="SUPFAM" id="SSF63829">
    <property type="entry name" value="Calcium-dependent phosphotriesterase"/>
    <property type="match status" value="1"/>
</dbReference>
<sequence>MLQGSEMIGLGKLLGPEDIAYDTNSHLIYTGCADGWIKKVTLNDSVVHDWAFIGGRPLGVALDHAGEVLVADADKGLLEISEDGVVKLLIDEAEKWIVFKIPFSHLEDGINPDSYKNIQHALLRNPGHATCILNPTAPHKDSDLNEFMHHSLILNKQSTTLPIGRKWPLCAQHAYSGL</sequence>
<dbReference type="Proteomes" id="UP001227230">
    <property type="component" value="Chromosome 10"/>
</dbReference>
<dbReference type="Pfam" id="PF20067">
    <property type="entry name" value="SSL_N"/>
    <property type="match status" value="1"/>
</dbReference>
<evidence type="ECO:0000313" key="1">
    <source>
        <dbReference type="EMBL" id="WJZ96923.1"/>
    </source>
</evidence>
<dbReference type="PANTHER" id="PTHR10426:SF88">
    <property type="entry name" value="ADIPOCYTE PLASMA MEMBRANE-ASSOCIATED PROTEIN HEMOMUCIN-RELATED"/>
    <property type="match status" value="1"/>
</dbReference>